<dbReference type="PANTHER" id="PTHR43479:SF7">
    <property type="entry name" value="TETR-FAMILY TRANSCRIPTIONAL REGULATOR"/>
    <property type="match status" value="1"/>
</dbReference>
<dbReference type="SUPFAM" id="SSF46689">
    <property type="entry name" value="Homeodomain-like"/>
    <property type="match status" value="1"/>
</dbReference>
<feature type="DNA-binding region" description="H-T-H motif" evidence="2">
    <location>
        <begin position="26"/>
        <end position="45"/>
    </location>
</feature>
<evidence type="ECO:0000256" key="1">
    <source>
        <dbReference type="ARBA" id="ARBA00023125"/>
    </source>
</evidence>
<dbReference type="EMBL" id="CZBU01000002">
    <property type="protein sequence ID" value="CUQ76072.1"/>
    <property type="molecule type" value="Genomic_DNA"/>
</dbReference>
<gene>
    <name evidence="4" type="ORF">ERS852490_00855</name>
</gene>
<sequence>MAKFTKKAIMDCFLNMLKRKNIDRVTVTDICEECGINRNTFYYYFSDIYDVLDSVLIEETEKNIDITEDATFYETYSKAASVIIEYRAAVIHVYNSRNRDIIEKYLHNTTEYLVGLFVKKYSKDHKLTEDDREYITCFYSYSIVGIVSRWIGDGMPPYDKDLIKRFSESFDATIDTMINLCEANN</sequence>
<reference evidence="4 5" key="1">
    <citation type="submission" date="2015-09" db="EMBL/GenBank/DDBJ databases">
        <authorList>
            <consortium name="Pathogen Informatics"/>
        </authorList>
    </citation>
    <scope>NUCLEOTIDE SEQUENCE [LARGE SCALE GENOMIC DNA]</scope>
    <source>
        <strain evidence="4 5">2789STDY5834875</strain>
    </source>
</reference>
<evidence type="ECO:0000259" key="3">
    <source>
        <dbReference type="PROSITE" id="PS50977"/>
    </source>
</evidence>
<name>A0A174YQV5_9FIRM</name>
<dbReference type="GO" id="GO:0003677">
    <property type="term" value="F:DNA binding"/>
    <property type="evidence" value="ECO:0007669"/>
    <property type="project" value="UniProtKB-UniRule"/>
</dbReference>
<feature type="domain" description="HTH tetR-type" evidence="3">
    <location>
        <begin position="3"/>
        <end position="63"/>
    </location>
</feature>
<dbReference type="Gene3D" id="1.10.357.10">
    <property type="entry name" value="Tetracycline Repressor, domain 2"/>
    <property type="match status" value="1"/>
</dbReference>
<evidence type="ECO:0000313" key="5">
    <source>
        <dbReference type="Proteomes" id="UP000095621"/>
    </source>
</evidence>
<dbReference type="Proteomes" id="UP000095621">
    <property type="component" value="Unassembled WGS sequence"/>
</dbReference>
<dbReference type="OrthoDB" id="9810250at2"/>
<keyword evidence="1 2" id="KW-0238">DNA-binding</keyword>
<dbReference type="InterPro" id="IPR001647">
    <property type="entry name" value="HTH_TetR"/>
</dbReference>
<dbReference type="Pfam" id="PF14278">
    <property type="entry name" value="TetR_C_8"/>
    <property type="match status" value="1"/>
</dbReference>
<dbReference type="PANTHER" id="PTHR43479">
    <property type="entry name" value="ACREF/ENVCD OPERON REPRESSOR-RELATED"/>
    <property type="match status" value="1"/>
</dbReference>
<dbReference type="InterPro" id="IPR050624">
    <property type="entry name" value="HTH-type_Tx_Regulator"/>
</dbReference>
<accession>A0A174YQV5</accession>
<dbReference type="RefSeq" id="WP_022098551.1">
    <property type="nucleotide sequence ID" value="NZ_CZBU01000002.1"/>
</dbReference>
<evidence type="ECO:0000256" key="2">
    <source>
        <dbReference type="PROSITE-ProRule" id="PRU00335"/>
    </source>
</evidence>
<organism evidence="4 5">
    <name type="scientific">Lachnospira eligens</name>
    <dbReference type="NCBI Taxonomy" id="39485"/>
    <lineage>
        <taxon>Bacteria</taxon>
        <taxon>Bacillati</taxon>
        <taxon>Bacillota</taxon>
        <taxon>Clostridia</taxon>
        <taxon>Lachnospirales</taxon>
        <taxon>Lachnospiraceae</taxon>
        <taxon>Lachnospira</taxon>
    </lineage>
</organism>
<evidence type="ECO:0000313" key="4">
    <source>
        <dbReference type="EMBL" id="CUQ76072.1"/>
    </source>
</evidence>
<dbReference type="AlphaFoldDB" id="A0A174YQV5"/>
<proteinExistence type="predicted"/>
<dbReference type="Pfam" id="PF00440">
    <property type="entry name" value="TetR_N"/>
    <property type="match status" value="1"/>
</dbReference>
<protein>
    <submittedName>
        <fullName evidence="4">DNA-binding transcriptional repressor AcrR</fullName>
    </submittedName>
</protein>
<dbReference type="PROSITE" id="PS50977">
    <property type="entry name" value="HTH_TETR_2"/>
    <property type="match status" value="1"/>
</dbReference>
<dbReference type="InterPro" id="IPR039532">
    <property type="entry name" value="TetR_C_Firmicutes"/>
</dbReference>
<dbReference type="InterPro" id="IPR009057">
    <property type="entry name" value="Homeodomain-like_sf"/>
</dbReference>